<proteinExistence type="predicted"/>
<keyword evidence="1" id="KW-0732">Signal</keyword>
<gene>
    <name evidence="2" type="ORF">HNQ03_001220</name>
</gene>
<feature type="chain" id="PRO_5035224167" description="YD repeat-containing protein" evidence="1">
    <location>
        <begin position="20"/>
        <end position="275"/>
    </location>
</feature>
<dbReference type="AlphaFoldDB" id="A0A8J8GAP1"/>
<accession>A0A8J8GAP1</accession>
<evidence type="ECO:0000313" key="2">
    <source>
        <dbReference type="EMBL" id="NRS92152.1"/>
    </source>
</evidence>
<evidence type="ECO:0000313" key="3">
    <source>
        <dbReference type="Proteomes" id="UP000610746"/>
    </source>
</evidence>
<dbReference type="EMBL" id="JABSNO010000007">
    <property type="protein sequence ID" value="NRS92152.1"/>
    <property type="molecule type" value="Genomic_DNA"/>
</dbReference>
<feature type="signal peptide" evidence="1">
    <location>
        <begin position="1"/>
        <end position="19"/>
    </location>
</feature>
<sequence length="275" mass="30015">MKKNLFYLMLLFLSFISCNEDNSMVNAYQDPFLTNNPGSSNKVLSKINYAEVGEAPYNIFYNWVGGKLMSVSTSNNSTSFNLTYTGSQISKIIQTTGQGTQLNTTTSNLVYSNGILASINGTSVSSTSNSNFTTTITYNGTRPTFIKRNYTSGSTTVYTESVAIEYIGANISKANTLFGVPSLQLNPIITFNTYDDKKNPFLTLPSAFSISNFFINQDAAASILGLNLNNFTNVSTSGPGVTPTTEVTVYTYGTDGYPTKSISPDYTLQYEYINL</sequence>
<dbReference type="RefSeq" id="WP_173778767.1">
    <property type="nucleotide sequence ID" value="NZ_JABSNO010000007.1"/>
</dbReference>
<comment type="caution">
    <text evidence="2">The sequence shown here is derived from an EMBL/GenBank/DDBJ whole genome shotgun (WGS) entry which is preliminary data.</text>
</comment>
<keyword evidence="3" id="KW-1185">Reference proteome</keyword>
<evidence type="ECO:0000256" key="1">
    <source>
        <dbReference type="SAM" id="SignalP"/>
    </source>
</evidence>
<dbReference type="PROSITE" id="PS51257">
    <property type="entry name" value="PROKAR_LIPOPROTEIN"/>
    <property type="match status" value="1"/>
</dbReference>
<organism evidence="2 3">
    <name type="scientific">Frigoriflavimonas asaccharolytica</name>
    <dbReference type="NCBI Taxonomy" id="2735899"/>
    <lineage>
        <taxon>Bacteria</taxon>
        <taxon>Pseudomonadati</taxon>
        <taxon>Bacteroidota</taxon>
        <taxon>Flavobacteriia</taxon>
        <taxon>Flavobacteriales</taxon>
        <taxon>Weeksellaceae</taxon>
        <taxon>Frigoriflavimonas</taxon>
    </lineage>
</organism>
<protein>
    <recommendedName>
        <fullName evidence="4">YD repeat-containing protein</fullName>
    </recommendedName>
</protein>
<evidence type="ECO:0008006" key="4">
    <source>
        <dbReference type="Google" id="ProtNLM"/>
    </source>
</evidence>
<dbReference type="Proteomes" id="UP000610746">
    <property type="component" value="Unassembled WGS sequence"/>
</dbReference>
<reference evidence="2" key="1">
    <citation type="submission" date="2020-05" db="EMBL/GenBank/DDBJ databases">
        <title>Genomic Encyclopedia of Type Strains, Phase IV (KMG-V): Genome sequencing to study the core and pangenomes of soil and plant-associated prokaryotes.</title>
        <authorList>
            <person name="Whitman W."/>
        </authorList>
    </citation>
    <scope>NUCLEOTIDE SEQUENCE</scope>
    <source>
        <strain evidence="2">16F</strain>
    </source>
</reference>
<name>A0A8J8GAP1_9FLAO</name>